<reference evidence="4" key="1">
    <citation type="submission" date="2025-08" db="UniProtKB">
        <authorList>
            <consortium name="RefSeq"/>
        </authorList>
    </citation>
    <scope>IDENTIFICATION</scope>
    <source>
        <tissue evidence="4">Total insect</tissue>
    </source>
</reference>
<dbReference type="AlphaFoldDB" id="A0A6P8YRA7"/>
<dbReference type="OrthoDB" id="6764509at2759"/>
<evidence type="ECO:0000313" key="4">
    <source>
        <dbReference type="RefSeq" id="XP_034239526.1"/>
    </source>
</evidence>
<accession>A0A6P8YRA7</accession>
<name>A0A6P8YRA7_THRPL</name>
<keyword evidence="1" id="KW-0862">Zinc</keyword>
<dbReference type="Proteomes" id="UP000515158">
    <property type="component" value="Unplaced"/>
</dbReference>
<dbReference type="PANTHER" id="PTHR31912">
    <property type="entry name" value="IP13529P"/>
    <property type="match status" value="1"/>
</dbReference>
<organism evidence="4">
    <name type="scientific">Thrips palmi</name>
    <name type="common">Melon thrips</name>
    <dbReference type="NCBI Taxonomy" id="161013"/>
    <lineage>
        <taxon>Eukaryota</taxon>
        <taxon>Metazoa</taxon>
        <taxon>Ecdysozoa</taxon>
        <taxon>Arthropoda</taxon>
        <taxon>Hexapoda</taxon>
        <taxon>Insecta</taxon>
        <taxon>Pterygota</taxon>
        <taxon>Neoptera</taxon>
        <taxon>Paraneoptera</taxon>
        <taxon>Thysanoptera</taxon>
        <taxon>Terebrantia</taxon>
        <taxon>Thripoidea</taxon>
        <taxon>Thripidae</taxon>
        <taxon>Thrips</taxon>
    </lineage>
</organism>
<dbReference type="PROSITE" id="PS00028">
    <property type="entry name" value="ZINC_FINGER_C2H2_1"/>
    <property type="match status" value="3"/>
</dbReference>
<evidence type="ECO:0000259" key="2">
    <source>
        <dbReference type="PROSITE" id="PS50157"/>
    </source>
</evidence>
<dbReference type="GeneID" id="117644297"/>
<evidence type="ECO:0000313" key="3">
    <source>
        <dbReference type="Proteomes" id="UP000515158"/>
    </source>
</evidence>
<protein>
    <submittedName>
        <fullName evidence="4">Uncharacterized protein LOC117644297</fullName>
    </submittedName>
</protein>
<dbReference type="InParanoid" id="A0A6P8YRA7"/>
<keyword evidence="1" id="KW-0863">Zinc-finger</keyword>
<dbReference type="SMART" id="SM00355">
    <property type="entry name" value="ZnF_C2H2"/>
    <property type="match status" value="4"/>
</dbReference>
<feature type="domain" description="C2H2-type" evidence="2">
    <location>
        <begin position="115"/>
        <end position="140"/>
    </location>
</feature>
<keyword evidence="1" id="KW-0479">Metal-binding</keyword>
<proteinExistence type="predicted"/>
<dbReference type="PROSITE" id="PS50157">
    <property type="entry name" value="ZINC_FINGER_C2H2_2"/>
    <property type="match status" value="1"/>
</dbReference>
<dbReference type="KEGG" id="tpal:117644297"/>
<gene>
    <name evidence="4" type="primary">LOC117644297</name>
</gene>
<dbReference type="RefSeq" id="XP_034239526.1">
    <property type="nucleotide sequence ID" value="XM_034383635.1"/>
</dbReference>
<keyword evidence="3" id="KW-1185">Reference proteome</keyword>
<dbReference type="GO" id="GO:0008270">
    <property type="term" value="F:zinc ion binding"/>
    <property type="evidence" value="ECO:0007669"/>
    <property type="project" value="UniProtKB-KW"/>
</dbReference>
<dbReference type="Gene3D" id="3.30.160.60">
    <property type="entry name" value="Classic Zinc Finger"/>
    <property type="match status" value="1"/>
</dbReference>
<evidence type="ECO:0000256" key="1">
    <source>
        <dbReference type="PROSITE-ProRule" id="PRU00042"/>
    </source>
</evidence>
<dbReference type="InterPro" id="IPR013087">
    <property type="entry name" value="Znf_C2H2_type"/>
</dbReference>
<sequence>MDINLIFYCKFCEHKARSVTSHLHHIRCHRNLSKFIYCGLGHCLRSFRTESCFRSHVIRNHKVYCSNRRTPNAPIPSDQHGKFVCGVQHCRTEFFDHRKLMSHLRTDHLDSDLQIPCPFKNCGKTFTSSHSLSGHISKKHKKACQEQGTGQSVRTEPVELYNFVQELPIDVEENFNDIDVARPSSKEETLIGLAQFYQKLEYKHMVPASVTQYISSELRYLLNDVNRTFLNNVTAVLESEKLPPGQISDILSSVVEKDDLAGTCNALRSSYLRKKFYKDRFHFVLPEQVPQENGSFFYYVPIEQTLQAAFKNKNWDFASYKCPKPNENGLLKDFTDGEAFKQNTFFQENPDAIPLIIYQDGFELSNPIGPAKHLEHQLEGIYMAFGNLPSKIRFEKDSIQLIALCKKNEFSRKEVYAQITEDIIKLQESGTDIPNVGNVKAGLAFVAGDNLGSHGLAGLVENFSRSTYFCRYCLVQRKLYYRRGGETRVFATRTVEQYNNAARKAKVDPSGKIKSFEGVKFDSPFNAIPGFHVCTGLPPCLGHDLMEGVIAHDLKLFIQYFVRKGWFKIEELNDMIKKFPYGLEDRKDRPPIIKKLEKSKLAGSAWQIYILLRLFPLIIYGHVKDAKDPVWKLLLQLQEITEITVSPEIHVSHLASFQCLIDEYLVSRRELFPSVPLRPKHHYMGHYSTLKYLYGPLIKVWTLRFESKHTFFKRSWKSSNNSINILQTLAFKHEYFQSWIRSGGGYRSEVEVGECTHFNKSLYSDAIQKAVSQLSQPVSLDECASVTVKGTLYKKGNVLILRQLSNFGDLFHVGIIHLIFVDSHGNVLFLVQQAEAALVYKYGAFKIKKLTDFECVKQNDLMLSYYPHCTYIRDTETYVCLRHAVVSQILDF</sequence>
<dbReference type="PANTHER" id="PTHR31912:SF35">
    <property type="entry name" value="C2H2-TYPE DOMAIN-CONTAINING PROTEIN"/>
    <property type="match status" value="1"/>
</dbReference>